<accession>S4P0T4</accession>
<sequence length="73" mass="8137">MDAKLYKDSLLNAYLSLVFSLPEGLKSEKYMSLVIDVKAKALKSVTEDVSDEINELQSMSILEACDVLYSDNT</sequence>
<evidence type="ECO:0000313" key="1">
    <source>
        <dbReference type="EMBL" id="JAA81778.1"/>
    </source>
</evidence>
<dbReference type="AlphaFoldDB" id="S4P0T4"/>
<dbReference type="EMBL" id="GAIX01010782">
    <property type="protein sequence ID" value="JAA81778.1"/>
    <property type="molecule type" value="Transcribed_RNA"/>
</dbReference>
<protein>
    <submittedName>
        <fullName evidence="1">Uncharacterized protein</fullName>
    </submittedName>
</protein>
<reference evidence="1" key="1">
    <citation type="journal article" date="2013" name="BMC Genomics">
        <title>Unscrambling butterfly oogenesis.</title>
        <authorList>
            <person name="Carter J.M."/>
            <person name="Baker S.C."/>
            <person name="Pink R."/>
            <person name="Carter D.R."/>
            <person name="Collins A."/>
            <person name="Tomlin J."/>
            <person name="Gibbs M."/>
            <person name="Breuker C.J."/>
        </authorList>
    </citation>
    <scope>NUCLEOTIDE SEQUENCE</scope>
    <source>
        <tissue evidence="1">Ovary</tissue>
    </source>
</reference>
<proteinExistence type="predicted"/>
<name>S4P0T4_9NEOP</name>
<organism evidence="1">
    <name type="scientific">Pararge aegeria</name>
    <name type="common">speckled wood butterfly</name>
    <dbReference type="NCBI Taxonomy" id="116150"/>
    <lineage>
        <taxon>Eukaryota</taxon>
        <taxon>Metazoa</taxon>
        <taxon>Ecdysozoa</taxon>
        <taxon>Arthropoda</taxon>
        <taxon>Hexapoda</taxon>
        <taxon>Insecta</taxon>
        <taxon>Pterygota</taxon>
        <taxon>Neoptera</taxon>
        <taxon>Endopterygota</taxon>
        <taxon>Lepidoptera</taxon>
        <taxon>Glossata</taxon>
        <taxon>Ditrysia</taxon>
        <taxon>Papilionoidea</taxon>
        <taxon>Nymphalidae</taxon>
        <taxon>Satyrinae</taxon>
        <taxon>Satyrini</taxon>
        <taxon>Parargina</taxon>
        <taxon>Pararge</taxon>
    </lineage>
</organism>
<feature type="non-terminal residue" evidence="1">
    <location>
        <position position="73"/>
    </location>
</feature>
<reference evidence="1" key="2">
    <citation type="submission" date="2013-05" db="EMBL/GenBank/DDBJ databases">
        <authorList>
            <person name="Carter J.-M."/>
            <person name="Baker S.C."/>
            <person name="Pink R."/>
            <person name="Carter D.R.F."/>
            <person name="Collins A."/>
            <person name="Tomlin J."/>
            <person name="Gibbs M."/>
            <person name="Breuker C.J."/>
        </authorList>
    </citation>
    <scope>NUCLEOTIDE SEQUENCE</scope>
    <source>
        <tissue evidence="1">Ovary</tissue>
    </source>
</reference>